<evidence type="ECO:0000256" key="1">
    <source>
        <dbReference type="SAM" id="MobiDB-lite"/>
    </source>
</evidence>
<feature type="compositionally biased region" description="Basic and acidic residues" evidence="1">
    <location>
        <begin position="168"/>
        <end position="181"/>
    </location>
</feature>
<proteinExistence type="predicted"/>
<protein>
    <submittedName>
        <fullName evidence="2">Uncharacterized protein</fullName>
    </submittedName>
</protein>
<name>A0A0E9NMH2_SAICN</name>
<feature type="compositionally biased region" description="Polar residues" evidence="1">
    <location>
        <begin position="94"/>
        <end position="104"/>
    </location>
</feature>
<feature type="compositionally biased region" description="Low complexity" evidence="1">
    <location>
        <begin position="82"/>
        <end position="93"/>
    </location>
</feature>
<evidence type="ECO:0000313" key="2">
    <source>
        <dbReference type="EMBL" id="GAO51082.1"/>
    </source>
</evidence>
<gene>
    <name evidence="2" type="ORF">G7K_5194-t1</name>
</gene>
<comment type="caution">
    <text evidence="2">The sequence shown here is derived from an EMBL/GenBank/DDBJ whole genome shotgun (WGS) entry which is preliminary data.</text>
</comment>
<feature type="compositionally biased region" description="Polar residues" evidence="1">
    <location>
        <begin position="151"/>
        <end position="164"/>
    </location>
</feature>
<dbReference type="Proteomes" id="UP000033140">
    <property type="component" value="Unassembled WGS sequence"/>
</dbReference>
<reference evidence="2 3" key="3">
    <citation type="journal article" date="2015" name="Genome Announc.">
        <title>Draft Genome Sequence of the Archiascomycetous Yeast Saitoella complicata.</title>
        <authorList>
            <person name="Yamauchi K."/>
            <person name="Kondo S."/>
            <person name="Hamamoto M."/>
            <person name="Takahashi Y."/>
            <person name="Ogura Y."/>
            <person name="Hayashi T."/>
            <person name="Nishida H."/>
        </authorList>
    </citation>
    <scope>NUCLEOTIDE SEQUENCE [LARGE SCALE GENOMIC DNA]</scope>
    <source>
        <strain evidence="2 3">NRRL Y-17804</strain>
    </source>
</reference>
<accession>A0A0E9NMH2</accession>
<reference evidence="2 3" key="1">
    <citation type="journal article" date="2011" name="J. Gen. Appl. Microbiol.">
        <title>Draft genome sequencing of the enigmatic yeast Saitoella complicata.</title>
        <authorList>
            <person name="Nishida H."/>
            <person name="Hamamoto M."/>
            <person name="Sugiyama J."/>
        </authorList>
    </citation>
    <scope>NUCLEOTIDE SEQUENCE [LARGE SCALE GENOMIC DNA]</scope>
    <source>
        <strain evidence="2 3">NRRL Y-17804</strain>
    </source>
</reference>
<sequence>MHRGPYCASAALFPFCTHSEKIFEFKVVSCPVVRLDHLYVTIENHDRPPPAAPDFTTKTTMTSLRRYVLTTPNRITRRTGGRITTRTFTITPFLSSSTSGTGRQDTPPPPSHPETSKIDSHRKPASAQSEETPTGMDGKPLTQGKQKEESGNASQPNAGVTTSGPEGFGRDKGVQKEGPKD</sequence>
<dbReference type="EMBL" id="BACD03000040">
    <property type="protein sequence ID" value="GAO51082.1"/>
    <property type="molecule type" value="Genomic_DNA"/>
</dbReference>
<feature type="region of interest" description="Disordered" evidence="1">
    <location>
        <begin position="82"/>
        <end position="181"/>
    </location>
</feature>
<reference evidence="2 3" key="2">
    <citation type="journal article" date="2014" name="J. Gen. Appl. Microbiol.">
        <title>The early diverging ascomycetous budding yeast Saitoella complicata has three histone deacetylases belonging to the Clr6, Hos2, and Rpd3 lineages.</title>
        <authorList>
            <person name="Nishida H."/>
            <person name="Matsumoto T."/>
            <person name="Kondo S."/>
            <person name="Hamamoto M."/>
            <person name="Yoshikawa H."/>
        </authorList>
    </citation>
    <scope>NUCLEOTIDE SEQUENCE [LARGE SCALE GENOMIC DNA]</scope>
    <source>
        <strain evidence="2 3">NRRL Y-17804</strain>
    </source>
</reference>
<dbReference type="AlphaFoldDB" id="A0A0E9NMH2"/>
<keyword evidence="3" id="KW-1185">Reference proteome</keyword>
<organism evidence="2 3">
    <name type="scientific">Saitoella complicata (strain BCRC 22490 / CBS 7301 / JCM 7358 / NBRC 10748 / NRRL Y-17804)</name>
    <dbReference type="NCBI Taxonomy" id="698492"/>
    <lineage>
        <taxon>Eukaryota</taxon>
        <taxon>Fungi</taxon>
        <taxon>Dikarya</taxon>
        <taxon>Ascomycota</taxon>
        <taxon>Taphrinomycotina</taxon>
        <taxon>Taphrinomycotina incertae sedis</taxon>
        <taxon>Saitoella</taxon>
    </lineage>
</organism>
<evidence type="ECO:0000313" key="3">
    <source>
        <dbReference type="Proteomes" id="UP000033140"/>
    </source>
</evidence>